<organism evidence="1 2">
    <name type="scientific">Methanocaldococcus bathoardescens</name>
    <dbReference type="NCBI Taxonomy" id="1301915"/>
    <lineage>
        <taxon>Archaea</taxon>
        <taxon>Methanobacteriati</taxon>
        <taxon>Methanobacteriota</taxon>
        <taxon>Methanomada group</taxon>
        <taxon>Methanococci</taxon>
        <taxon>Methanococcales</taxon>
        <taxon>Methanocaldococcaceae</taxon>
        <taxon>Methanocaldococcus</taxon>
    </lineage>
</organism>
<dbReference type="GeneID" id="24891734"/>
<gene>
    <name evidence="1" type="ORF">JH146_1123</name>
</gene>
<dbReference type="InterPro" id="IPR036390">
    <property type="entry name" value="WH_DNA-bd_sf"/>
</dbReference>
<protein>
    <submittedName>
        <fullName evidence="1">Uncharacterized protein</fullName>
    </submittedName>
</protein>
<reference evidence="1 2" key="1">
    <citation type="journal article" date="2015" name="Int. J. Syst. Evol. Microbiol.">
        <title>M ethanocaldococcus bathoardescens sp. nov., a hyperthermophilic methanogen isolated from a volcanically active deep-sea hydrothermal vent.</title>
        <authorList>
            <person name="Stewart L.C."/>
            <person name="Jung J.H."/>
            <person name="Kim Y.T."/>
            <person name="Kwon S.W."/>
            <person name="Park C.S."/>
            <person name="Holden J.F."/>
        </authorList>
    </citation>
    <scope>NUCLEOTIDE SEQUENCE [LARGE SCALE GENOMIC DNA]</scope>
    <source>
        <strain evidence="1 2">JH146</strain>
    </source>
</reference>
<dbReference type="Proteomes" id="UP000028781">
    <property type="component" value="Chromosome"/>
</dbReference>
<accession>A0A076LCP1</accession>
<dbReference type="SUPFAM" id="SSF46785">
    <property type="entry name" value="Winged helix' DNA-binding domain"/>
    <property type="match status" value="1"/>
</dbReference>
<name>A0A076LCP1_9EURY</name>
<dbReference type="KEGG" id="mjh:JH146_1123"/>
<dbReference type="STRING" id="1301915.JH146_1123"/>
<dbReference type="EMBL" id="CP009149">
    <property type="protein sequence ID" value="AIJ05966.1"/>
    <property type="molecule type" value="Genomic_DNA"/>
</dbReference>
<evidence type="ECO:0000313" key="1">
    <source>
        <dbReference type="EMBL" id="AIJ05966.1"/>
    </source>
</evidence>
<sequence length="353" mass="42481">MKLVRAVPEEFLNGLYLIPTDRGNLLELDENGNFEVVDNIPIIRILATPNLKKTIAKTIYQIKDKYYYFKDHKKANWLKNLLEYMSNKIEFDNYYKAKKAWYRGIGDLFKNIRKWEFKKVVGKIISLLRVLNPIIVFDVHDIRKWHYGKSFINFVKELRKNNLSVVIRYPIECHEEIKKLFPEGILNTKAAIKYFAKVHGYYISDRVAKYLLNTTNGNLETIYLILRHSKREIRNLRELKIPWLKILPYIVDSKYRKLVEVIIELRKFKVENIAYKVNYKLSTLYRYLDELVELGILTKIKYRGKVRFKIRLNRNILLELIKKSKNNYTHWFSIFLLDSIPWNIRIFEFSKNI</sequence>
<dbReference type="AlphaFoldDB" id="A0A076LCP1"/>
<evidence type="ECO:0000313" key="2">
    <source>
        <dbReference type="Proteomes" id="UP000028781"/>
    </source>
</evidence>
<dbReference type="OrthoDB" id="60541at2157"/>
<proteinExistence type="predicted"/>
<dbReference type="HOGENOM" id="CLU_800796_0_0_2"/>
<dbReference type="RefSeq" id="WP_048202097.1">
    <property type="nucleotide sequence ID" value="NZ_CP009149.1"/>
</dbReference>
<keyword evidence="2" id="KW-1185">Reference proteome</keyword>